<protein>
    <submittedName>
        <fullName evidence="3">CSON007960 protein</fullName>
    </submittedName>
</protein>
<sequence>MLHYANVQQGMPMQRSMDLEQPPQIRGYVPSNQGPLFDDDPGIMSEVETASTGFRRGGKQRSSLPVVRTPSQTLERPLGLVFLQYRNETKRALLPNEITSIDTVRALFVRSFPRQLSMAYLEGPNVKIYIHDSSKDMFYELEDVSLRSHLREIKDRSVLRLFESTEVGAPAMLPAGPNMPQPLPQSGSGHWDQDPSYFSEPEFDSEYQHQHIHKSKVSTIQFNLFTVSYLSKKYKNLSYTYITISRMSY</sequence>
<evidence type="ECO:0000313" key="3">
    <source>
        <dbReference type="EMBL" id="SSX15028.1"/>
    </source>
</evidence>
<name>A0A336LB33_CULSO</name>
<dbReference type="PANTHER" id="PTHR22741:SF10">
    <property type="entry name" value="COILED-COIL DOMAIN-CONTAINING PROTEIN CG32809"/>
    <property type="match status" value="1"/>
</dbReference>
<dbReference type="GO" id="GO:0005737">
    <property type="term" value="C:cytoplasm"/>
    <property type="evidence" value="ECO:0007669"/>
    <property type="project" value="TreeGrafter"/>
</dbReference>
<feature type="domain" description="Actin interacting protein 3-like C-terminal" evidence="2">
    <location>
        <begin position="82"/>
        <end position="162"/>
    </location>
</feature>
<reference evidence="3" key="1">
    <citation type="submission" date="2018-04" db="EMBL/GenBank/DDBJ databases">
        <authorList>
            <person name="Go L.Y."/>
            <person name="Mitchell J.A."/>
        </authorList>
    </citation>
    <scope>NUCLEOTIDE SEQUENCE</scope>
    <source>
        <tissue evidence="3">Whole organism</tissue>
    </source>
</reference>
<organism evidence="3">
    <name type="scientific">Culicoides sonorensis</name>
    <name type="common">Biting midge</name>
    <dbReference type="NCBI Taxonomy" id="179676"/>
    <lineage>
        <taxon>Eukaryota</taxon>
        <taxon>Metazoa</taxon>
        <taxon>Ecdysozoa</taxon>
        <taxon>Arthropoda</taxon>
        <taxon>Hexapoda</taxon>
        <taxon>Insecta</taxon>
        <taxon>Pterygota</taxon>
        <taxon>Neoptera</taxon>
        <taxon>Endopterygota</taxon>
        <taxon>Diptera</taxon>
        <taxon>Nematocera</taxon>
        <taxon>Chironomoidea</taxon>
        <taxon>Ceratopogonidae</taxon>
        <taxon>Ceratopogoninae</taxon>
        <taxon>Culicoides</taxon>
        <taxon>Monoculicoides</taxon>
    </lineage>
</organism>
<reference evidence="4" key="2">
    <citation type="submission" date="2018-07" db="EMBL/GenBank/DDBJ databases">
        <authorList>
            <person name="Quirk P.G."/>
            <person name="Krulwich T.A."/>
        </authorList>
    </citation>
    <scope>NUCLEOTIDE SEQUENCE</scope>
</reference>
<dbReference type="InterPro" id="IPR051825">
    <property type="entry name" value="SRCIN1"/>
</dbReference>
<dbReference type="PANTHER" id="PTHR22741">
    <property type="entry name" value="P140CAP/SNIP-RELATED"/>
    <property type="match status" value="1"/>
</dbReference>
<dbReference type="EMBL" id="UFQS01003000">
    <property type="protein sequence ID" value="SSX15028.1"/>
    <property type="molecule type" value="Genomic_DNA"/>
</dbReference>
<dbReference type="OMA" id="SHAHQMA"/>
<dbReference type="AlphaFoldDB" id="A0A336LB33"/>
<evidence type="ECO:0000259" key="2">
    <source>
        <dbReference type="Pfam" id="PF03915"/>
    </source>
</evidence>
<gene>
    <name evidence="3" type="primary">CSON007960</name>
</gene>
<keyword evidence="1" id="KW-0175">Coiled coil</keyword>
<dbReference type="EMBL" id="UFQT01003000">
    <property type="protein sequence ID" value="SSX34414.1"/>
    <property type="molecule type" value="Genomic_DNA"/>
</dbReference>
<evidence type="ECO:0000313" key="4">
    <source>
        <dbReference type="EMBL" id="SSX34414.1"/>
    </source>
</evidence>
<accession>A0A336LB33</accession>
<proteinExistence type="predicted"/>
<dbReference type="InterPro" id="IPR022782">
    <property type="entry name" value="AIP3-like_C"/>
</dbReference>
<dbReference type="VEuPathDB" id="VectorBase:CSON007960"/>
<evidence type="ECO:0000256" key="1">
    <source>
        <dbReference type="ARBA" id="ARBA00023054"/>
    </source>
</evidence>
<dbReference type="Pfam" id="PF03915">
    <property type="entry name" value="AIP3"/>
    <property type="match status" value="1"/>
</dbReference>